<evidence type="ECO:0000259" key="5">
    <source>
        <dbReference type="PROSITE" id="PS50405"/>
    </source>
</evidence>
<feature type="binding site" evidence="2">
    <location>
        <position position="103"/>
    </location>
    <ligand>
        <name>glutathione</name>
        <dbReference type="ChEBI" id="CHEBI:57925"/>
    </ligand>
</feature>
<feature type="site" description="Lowers pKa of active site Cys" evidence="3">
    <location>
        <position position="260"/>
    </location>
</feature>
<dbReference type="RefSeq" id="WP_158060618.1">
    <property type="nucleotide sequence ID" value="NZ_CP044427.1"/>
</dbReference>
<dbReference type="InterPro" id="IPR036282">
    <property type="entry name" value="Glutathione-S-Trfase_C_sf"/>
</dbReference>
<reference evidence="6 7" key="1">
    <citation type="submission" date="2019-09" db="EMBL/GenBank/DDBJ databases">
        <title>Serinicoccus pratensis sp. nov., isolated from meadow soil.</title>
        <authorList>
            <person name="Zhang W."/>
        </authorList>
    </citation>
    <scope>NUCLEOTIDE SEQUENCE [LARGE SCALE GENOMIC DNA]</scope>
    <source>
        <strain evidence="6 7">W204</strain>
    </source>
</reference>
<dbReference type="EMBL" id="CP044427">
    <property type="protein sequence ID" value="QFG68230.1"/>
    <property type="molecule type" value="Genomic_DNA"/>
</dbReference>
<dbReference type="PROSITE" id="PS50405">
    <property type="entry name" value="GST_CTER"/>
    <property type="match status" value="1"/>
</dbReference>
<dbReference type="SFLD" id="SFLDG01206">
    <property type="entry name" value="Xi.1"/>
    <property type="match status" value="1"/>
</dbReference>
<feature type="region of interest" description="Disordered" evidence="4">
    <location>
        <begin position="1"/>
        <end position="33"/>
    </location>
</feature>
<accession>A0A5J6V2U2</accession>
<dbReference type="AlphaFoldDB" id="A0A5J6V2U2"/>
<evidence type="ECO:0000313" key="6">
    <source>
        <dbReference type="EMBL" id="QFG68230.1"/>
    </source>
</evidence>
<dbReference type="InterPro" id="IPR010987">
    <property type="entry name" value="Glutathione-S-Trfase_C-like"/>
</dbReference>
<dbReference type="Gene3D" id="3.40.30.10">
    <property type="entry name" value="Glutaredoxin"/>
    <property type="match status" value="1"/>
</dbReference>
<gene>
    <name evidence="6" type="ORF">FY030_05420</name>
</gene>
<evidence type="ECO:0000256" key="4">
    <source>
        <dbReference type="SAM" id="MobiDB-lite"/>
    </source>
</evidence>
<organism evidence="6 7">
    <name type="scientific">Ornithinimicrobium pratense</name>
    <dbReference type="NCBI Taxonomy" id="2593973"/>
    <lineage>
        <taxon>Bacteria</taxon>
        <taxon>Bacillati</taxon>
        <taxon>Actinomycetota</taxon>
        <taxon>Actinomycetes</taxon>
        <taxon>Micrococcales</taxon>
        <taxon>Ornithinimicrobiaceae</taxon>
        <taxon>Ornithinimicrobium</taxon>
    </lineage>
</organism>
<dbReference type="SFLD" id="SFLDS00019">
    <property type="entry name" value="Glutathione_Transferase_(cytos"/>
    <property type="match status" value="1"/>
</dbReference>
<evidence type="ECO:0000256" key="1">
    <source>
        <dbReference type="PIRSR" id="PIRSR015753-1"/>
    </source>
</evidence>
<dbReference type="InterPro" id="IPR036249">
    <property type="entry name" value="Thioredoxin-like_sf"/>
</dbReference>
<dbReference type="PANTHER" id="PTHR32419">
    <property type="entry name" value="GLUTATHIONYL-HYDROQUINONE REDUCTASE"/>
    <property type="match status" value="1"/>
</dbReference>
<dbReference type="InterPro" id="IPR047047">
    <property type="entry name" value="GST_Omega-like_C"/>
</dbReference>
<dbReference type="SUPFAM" id="SSF47616">
    <property type="entry name" value="GST C-terminal domain-like"/>
    <property type="match status" value="1"/>
</dbReference>
<proteinExistence type="predicted"/>
<dbReference type="InterPro" id="IPR040079">
    <property type="entry name" value="Glutathione_S-Trfase"/>
</dbReference>
<dbReference type="InterPro" id="IPR016639">
    <property type="entry name" value="GST_Omega/GSH"/>
</dbReference>
<evidence type="ECO:0000256" key="3">
    <source>
        <dbReference type="PIRSR" id="PIRSR015753-3"/>
    </source>
</evidence>
<protein>
    <submittedName>
        <fullName evidence="6">Glutathione S-transferase family protein</fullName>
    </submittedName>
</protein>
<feature type="active site" description="Nucleophile" evidence="1">
    <location>
        <position position="70"/>
    </location>
</feature>
<feature type="domain" description="GST C-terminal" evidence="5">
    <location>
        <begin position="176"/>
        <end position="308"/>
    </location>
</feature>
<dbReference type="PIRSF" id="PIRSF015753">
    <property type="entry name" value="GST"/>
    <property type="match status" value="1"/>
</dbReference>
<dbReference type="SFLD" id="SFLDG01148">
    <property type="entry name" value="Xi_(cytGST)"/>
    <property type="match status" value="1"/>
</dbReference>
<evidence type="ECO:0000256" key="2">
    <source>
        <dbReference type="PIRSR" id="PIRSR015753-2"/>
    </source>
</evidence>
<keyword evidence="6" id="KW-0808">Transferase</keyword>
<dbReference type="Proteomes" id="UP000326546">
    <property type="component" value="Chromosome"/>
</dbReference>
<feature type="site" description="Lowers pKa of active site Cys" evidence="3">
    <location>
        <position position="303"/>
    </location>
</feature>
<evidence type="ECO:0000313" key="7">
    <source>
        <dbReference type="Proteomes" id="UP000326546"/>
    </source>
</evidence>
<dbReference type="PANTHER" id="PTHR32419:SF6">
    <property type="entry name" value="GLUTATHIONE S-TRANSFERASE OMEGA-LIKE 1-RELATED"/>
    <property type="match status" value="1"/>
</dbReference>
<dbReference type="Pfam" id="PF13409">
    <property type="entry name" value="GST_N_2"/>
    <property type="match status" value="1"/>
</dbReference>
<dbReference type="SUPFAM" id="SSF52833">
    <property type="entry name" value="Thioredoxin-like"/>
    <property type="match status" value="1"/>
</dbReference>
<dbReference type="OrthoDB" id="9769158at2"/>
<sequence length="335" mass="37576">MVDDNGNDSAQNEGAQDADAPSTPGSYVSGEGGYERKARYIETRITRNGDGHGDFLVEPGRYRLAVSRACPWAHRAILTRQLLGLEDVLSMAVAGPVHDEDSWTFDLDPGGVDPVLGIPRLKDAYDARPDGFPESGVTVPAMVDTTTGQVVTNDFHQIVKDLVTEWTEHQRPGAPDLWPEDLREEIEEVSDLVYHDVNNGVYKCGFAGAQEAYDQAYDALWARMDWLEERLSRQRYLVGDRLTLADVRLWPTLVRFDAAYHGHFKCNRSKLTEMPALWGYARDLWQTHDFGATVNFEHVKAHYYATHLDINPTGVVPKGPDTSVWQLPHGRDGLR</sequence>
<name>A0A5J6V2U2_9MICO</name>
<dbReference type="Gene3D" id="1.20.1050.10">
    <property type="match status" value="1"/>
</dbReference>
<keyword evidence="7" id="KW-1185">Reference proteome</keyword>
<dbReference type="CDD" id="cd03190">
    <property type="entry name" value="GST_C_Omega_like"/>
    <property type="match status" value="1"/>
</dbReference>
<feature type="active site" description="Proton donor/acceptor" evidence="1">
    <location>
        <position position="202"/>
    </location>
</feature>
<dbReference type="Pfam" id="PF13410">
    <property type="entry name" value="GST_C_2"/>
    <property type="match status" value="1"/>
</dbReference>
<dbReference type="GO" id="GO:0005737">
    <property type="term" value="C:cytoplasm"/>
    <property type="evidence" value="ECO:0007669"/>
    <property type="project" value="TreeGrafter"/>
</dbReference>
<dbReference type="InterPro" id="IPR004045">
    <property type="entry name" value="Glutathione_S-Trfase_N"/>
</dbReference>
<dbReference type="KEGG" id="serw:FY030_05420"/>
<dbReference type="GO" id="GO:0004364">
    <property type="term" value="F:glutathione transferase activity"/>
    <property type="evidence" value="ECO:0007669"/>
    <property type="project" value="InterPro"/>
</dbReference>